<dbReference type="EMBL" id="DVIU01000142">
    <property type="protein sequence ID" value="HIS36438.1"/>
    <property type="molecule type" value="Genomic_DNA"/>
</dbReference>
<proteinExistence type="predicted"/>
<dbReference type="InterPro" id="IPR021348">
    <property type="entry name" value="DUF2963"/>
</dbReference>
<evidence type="ECO:0000259" key="1">
    <source>
        <dbReference type="Pfam" id="PF11178"/>
    </source>
</evidence>
<evidence type="ECO:0000313" key="2">
    <source>
        <dbReference type="EMBL" id="HIS36438.1"/>
    </source>
</evidence>
<name>A0A9D1JMZ2_9BACT</name>
<organism evidence="2 3">
    <name type="scientific">Candidatus Scatousia excrementigallinarum</name>
    <dbReference type="NCBI Taxonomy" id="2840935"/>
    <lineage>
        <taxon>Bacteria</taxon>
        <taxon>Candidatus Scatousia</taxon>
    </lineage>
</organism>
<comment type="caution">
    <text evidence="2">The sequence shown here is derived from an EMBL/GenBank/DDBJ whole genome shotgun (WGS) entry which is preliminary data.</text>
</comment>
<feature type="domain" description="DUF2963" evidence="1">
    <location>
        <begin position="54"/>
        <end position="106"/>
    </location>
</feature>
<reference evidence="2" key="2">
    <citation type="journal article" date="2021" name="PeerJ">
        <title>Extensive microbial diversity within the chicken gut microbiome revealed by metagenomics and culture.</title>
        <authorList>
            <person name="Gilroy R."/>
            <person name="Ravi A."/>
            <person name="Getino M."/>
            <person name="Pursley I."/>
            <person name="Horton D.L."/>
            <person name="Alikhan N.F."/>
            <person name="Baker D."/>
            <person name="Gharbi K."/>
            <person name="Hall N."/>
            <person name="Watson M."/>
            <person name="Adriaenssens E.M."/>
            <person name="Foster-Nyarko E."/>
            <person name="Jarju S."/>
            <person name="Secka A."/>
            <person name="Antonio M."/>
            <person name="Oren A."/>
            <person name="Chaudhuri R.R."/>
            <person name="La Ragione R."/>
            <person name="Hildebrand F."/>
            <person name="Pallen M.J."/>
        </authorList>
    </citation>
    <scope>NUCLEOTIDE SEQUENCE</scope>
    <source>
        <strain evidence="2">6276</strain>
    </source>
</reference>
<feature type="non-terminal residue" evidence="2">
    <location>
        <position position="195"/>
    </location>
</feature>
<reference evidence="2" key="1">
    <citation type="submission" date="2020-10" db="EMBL/GenBank/DDBJ databases">
        <authorList>
            <person name="Gilroy R."/>
        </authorList>
    </citation>
    <scope>NUCLEOTIDE SEQUENCE</scope>
    <source>
        <strain evidence="2">6276</strain>
    </source>
</reference>
<dbReference type="Proteomes" id="UP000823928">
    <property type="component" value="Unassembled WGS sequence"/>
</dbReference>
<feature type="domain" description="DUF2963" evidence="1">
    <location>
        <begin position="112"/>
        <end position="154"/>
    </location>
</feature>
<evidence type="ECO:0000313" key="3">
    <source>
        <dbReference type="Proteomes" id="UP000823928"/>
    </source>
</evidence>
<gene>
    <name evidence="2" type="ORF">IAC10_07395</name>
</gene>
<dbReference type="AlphaFoldDB" id="A0A9D1JMZ2"/>
<sequence length="195" mass="22664">MKKRVCSGSGLERGFKVMVSNILRNVKDNIKDFSLLPESVLIEPEMIFEDEVIYRKNTDRVESVTKFSQKTGNKIKTIKYDYFDDKKIKSIDEFDENSGNKIKTTNFTLFKAVTEYDIQSGKKLRTLNYHFRDENKLSSIHEYNLQYGKVSKITVFRNDGKSVSMVKELNPETEMIEKCISYKRGSNTISSVSQY</sequence>
<accession>A0A9D1JMZ2</accession>
<dbReference type="Pfam" id="PF11178">
    <property type="entry name" value="DUF2963"/>
    <property type="match status" value="2"/>
</dbReference>
<protein>
    <recommendedName>
        <fullName evidence="1">DUF2963 domain-containing protein</fullName>
    </recommendedName>
</protein>